<dbReference type="EMBL" id="LT622831">
    <property type="protein sequence ID" value="SCW20813.1"/>
    <property type="molecule type" value="Genomic_DNA"/>
</dbReference>
<proteinExistence type="predicted"/>
<organism evidence="1">
    <name type="scientific">Streptococcus salivarius</name>
    <dbReference type="NCBI Taxonomy" id="1304"/>
    <lineage>
        <taxon>Bacteria</taxon>
        <taxon>Bacillati</taxon>
        <taxon>Bacillota</taxon>
        <taxon>Bacilli</taxon>
        <taxon>Lactobacillales</taxon>
        <taxon>Streptococcaceae</taxon>
        <taxon>Streptococcus</taxon>
    </lineage>
</organism>
<sequence length="345" mass="40905">MRKKDNIIREIISLYKIKIEHRKKKNCIEAYLEGSKEFSNFNLNPLFNGNDTQLEEYLISDILYCFHCMEYSYSEQKKAFYANTLVRLLGSFLDLYAQVLNNFYDLELNPLRKDITPTLLSEGVVTQAINGVEDSDKKYKAVNLNAVIKKIKSRYIINEYFMAIEEILGKSEIRSMNILRNYETHYQSIFSKYNQSYSFDGSGLYKKVFSINGSIYNVDEFNKFVELSQKVINLYSKLVYYFNRMLFDRKLIEKGNKPEEMYILQCPECSKKFLFTESQKLTYEHDLNITIEHKNCSSKKYLTWTNEKIEVHPEKYNQMIIGELEDIKEGNLRIYDNDGKEIFLM</sequence>
<dbReference type="AlphaFoldDB" id="A0A1R3T902"/>
<reference evidence="1" key="1">
    <citation type="submission" date="2016-08" db="EMBL/GenBank/DDBJ databases">
        <authorList>
            <person name="Seilhamer J.J."/>
        </authorList>
    </citation>
    <scope>NUCLEOTIDE SEQUENCE</scope>
    <source>
        <strain evidence="1">L22</strain>
    </source>
</reference>
<accession>A0A1R3T902</accession>
<name>A0A1R3T902_STRSL</name>
<dbReference type="RefSeq" id="WP_175063863.1">
    <property type="nucleotide sequence ID" value="NZ_LR793265.1"/>
</dbReference>
<protein>
    <submittedName>
        <fullName evidence="1">Uncharacterized protein</fullName>
    </submittedName>
</protein>
<reference evidence="1" key="2">
    <citation type="submission" date="2017-02" db="EMBL/GenBank/DDBJ databases">
        <title>Diversity of integrative and conjugative elements of Streptococcus salivarius and their intra- and interspecies transfer.</title>
        <authorList>
            <person name="Dahmane N."/>
            <person name="Libante V."/>
            <person name="Charron-Bourgoin F."/>
            <person name="Guedon E."/>
            <person name="Guedon G."/>
            <person name="Leblond-Bourget N."/>
            <person name="Payot S."/>
        </authorList>
    </citation>
    <scope>NUCLEOTIDE SEQUENCE</scope>
    <source>
        <strain evidence="1">L22</strain>
    </source>
</reference>
<evidence type="ECO:0000313" key="1">
    <source>
        <dbReference type="EMBL" id="SCW20813.1"/>
    </source>
</evidence>